<evidence type="ECO:0000313" key="12">
    <source>
        <dbReference type="Proteomes" id="UP000001593"/>
    </source>
</evidence>
<dbReference type="Gene3D" id="1.20.1070.10">
    <property type="entry name" value="Rhodopsin 7-helix transmembrane proteins"/>
    <property type="match status" value="1"/>
</dbReference>
<reference evidence="11 12" key="1">
    <citation type="journal article" date="2007" name="Science">
        <title>Sea anemone genome reveals ancestral eumetazoan gene repertoire and genomic organization.</title>
        <authorList>
            <person name="Putnam N.H."/>
            <person name="Srivastava M."/>
            <person name="Hellsten U."/>
            <person name="Dirks B."/>
            <person name="Chapman J."/>
            <person name="Salamov A."/>
            <person name="Terry A."/>
            <person name="Shapiro H."/>
            <person name="Lindquist E."/>
            <person name="Kapitonov V.V."/>
            <person name="Jurka J."/>
            <person name="Genikhovich G."/>
            <person name="Grigoriev I.V."/>
            <person name="Lucas S.M."/>
            <person name="Steele R.E."/>
            <person name="Finnerty J.R."/>
            <person name="Technau U."/>
            <person name="Martindale M.Q."/>
            <person name="Rokhsar D.S."/>
        </authorList>
    </citation>
    <scope>NUCLEOTIDE SEQUENCE [LARGE SCALE GENOMIC DNA]</scope>
    <source>
        <strain evidence="12">CH2 X CH6</strain>
    </source>
</reference>
<evidence type="ECO:0000256" key="1">
    <source>
        <dbReference type="ARBA" id="ARBA00004651"/>
    </source>
</evidence>
<dbReference type="Pfam" id="PF00001">
    <property type="entry name" value="7tm_1"/>
    <property type="match status" value="1"/>
</dbReference>
<dbReference type="SMART" id="SM01381">
    <property type="entry name" value="7TM_GPCR_Srsx"/>
    <property type="match status" value="1"/>
</dbReference>
<gene>
    <name evidence="11" type="ORF">NEMVEDRAFT_v1g217844</name>
</gene>
<feature type="transmembrane region" description="Helical" evidence="9">
    <location>
        <begin position="285"/>
        <end position="307"/>
    </location>
</feature>
<feature type="transmembrane region" description="Helical" evidence="9">
    <location>
        <begin position="146"/>
        <end position="168"/>
    </location>
</feature>
<feature type="transmembrane region" description="Helical" evidence="9">
    <location>
        <begin position="254"/>
        <end position="279"/>
    </location>
</feature>
<evidence type="ECO:0000256" key="8">
    <source>
        <dbReference type="ARBA" id="ARBA00023224"/>
    </source>
</evidence>
<keyword evidence="2" id="KW-1003">Cell membrane</keyword>
<dbReference type="SUPFAM" id="SSF81321">
    <property type="entry name" value="Family A G protein-coupled receptor-like"/>
    <property type="match status" value="1"/>
</dbReference>
<sequence>MENLTNNSDKFNDKSFVEVMSNFKVSGMACFLLTLSIVAVVGNSLVFHTVRVTSRLHSPPFYLILSVALADILVGVFVIPVSIVYLVFFEMSGIWVMGEAVCDVWVLANFWFSGASILSLCAITRDRYLAVTSPLQYLRRMRSSHTAFQIVICWLASLVSALITIHGLKTSPRRRLCEVEGLTACYTLFNFVCLYVFPVTGILFVNSTIWSAAARHSRSIHSIEENVSHNSMDTESSTSGRSRRLKMQIKSFRTFLIMIGCYLVAWTPFSVLLLLQTFLDIPGGLLYFTVVLTYMNSASNCLIYGIFNNDFRKALITSIKLDHCK</sequence>
<dbReference type="EMBL" id="DS469820">
    <property type="protein sequence ID" value="EDO32514.1"/>
    <property type="molecule type" value="Genomic_DNA"/>
</dbReference>
<feature type="domain" description="G-protein coupled receptors family 1 profile" evidence="10">
    <location>
        <begin position="42"/>
        <end position="304"/>
    </location>
</feature>
<dbReference type="HOGENOM" id="CLU_009579_11_6_1"/>
<feature type="transmembrane region" description="Helical" evidence="9">
    <location>
        <begin position="188"/>
        <end position="213"/>
    </location>
</feature>
<dbReference type="OrthoDB" id="5951059at2759"/>
<dbReference type="InterPro" id="IPR017452">
    <property type="entry name" value="GPCR_Rhodpsn_7TM"/>
</dbReference>
<dbReference type="AlphaFoldDB" id="A7SUW4"/>
<accession>A7SUW4</accession>
<evidence type="ECO:0000256" key="5">
    <source>
        <dbReference type="ARBA" id="ARBA00023040"/>
    </source>
</evidence>
<protein>
    <recommendedName>
        <fullName evidence="10">G-protein coupled receptors family 1 profile domain-containing protein</fullName>
    </recommendedName>
</protein>
<dbReference type="InParanoid" id="A7SUW4"/>
<dbReference type="PANTHER" id="PTHR24247:SF257">
    <property type="entry name" value="OCTOPAMINE RECEPTOR OAMB"/>
    <property type="match status" value="1"/>
</dbReference>
<dbReference type="GO" id="GO:0004930">
    <property type="term" value="F:G protein-coupled receptor activity"/>
    <property type="evidence" value="ECO:0000318"/>
    <property type="project" value="GO_Central"/>
</dbReference>
<keyword evidence="8" id="KW-0807">Transducer</keyword>
<dbReference type="GO" id="GO:0005886">
    <property type="term" value="C:plasma membrane"/>
    <property type="evidence" value="ECO:0000318"/>
    <property type="project" value="GO_Central"/>
</dbReference>
<proteinExistence type="predicted"/>
<keyword evidence="6 9" id="KW-0472">Membrane</keyword>
<keyword evidence="12" id="KW-1185">Reference proteome</keyword>
<keyword evidence="3 9" id="KW-0812">Transmembrane</keyword>
<keyword evidence="4 9" id="KW-1133">Transmembrane helix</keyword>
<evidence type="ECO:0000256" key="7">
    <source>
        <dbReference type="ARBA" id="ARBA00023170"/>
    </source>
</evidence>
<evidence type="ECO:0000256" key="3">
    <source>
        <dbReference type="ARBA" id="ARBA00022692"/>
    </source>
</evidence>
<feature type="transmembrane region" description="Helical" evidence="9">
    <location>
        <begin position="25"/>
        <end position="50"/>
    </location>
</feature>
<dbReference type="PROSITE" id="PS50262">
    <property type="entry name" value="G_PROTEIN_RECEP_F1_2"/>
    <property type="match status" value="1"/>
</dbReference>
<evidence type="ECO:0000256" key="6">
    <source>
        <dbReference type="ARBA" id="ARBA00023136"/>
    </source>
</evidence>
<feature type="transmembrane region" description="Helical" evidence="9">
    <location>
        <begin position="108"/>
        <end position="125"/>
    </location>
</feature>
<organism evidence="11 12">
    <name type="scientific">Nematostella vectensis</name>
    <name type="common">Starlet sea anemone</name>
    <dbReference type="NCBI Taxonomy" id="45351"/>
    <lineage>
        <taxon>Eukaryota</taxon>
        <taxon>Metazoa</taxon>
        <taxon>Cnidaria</taxon>
        <taxon>Anthozoa</taxon>
        <taxon>Hexacorallia</taxon>
        <taxon>Actiniaria</taxon>
        <taxon>Edwardsiidae</taxon>
        <taxon>Nematostella</taxon>
    </lineage>
</organism>
<keyword evidence="5" id="KW-0297">G-protein coupled receptor</keyword>
<dbReference type="PANTHER" id="PTHR24247">
    <property type="entry name" value="5-HYDROXYTRYPTAMINE RECEPTOR"/>
    <property type="match status" value="1"/>
</dbReference>
<keyword evidence="7" id="KW-0675">Receptor</keyword>
<dbReference type="GO" id="GO:0007186">
    <property type="term" value="P:G protein-coupled receptor signaling pathway"/>
    <property type="evidence" value="ECO:0000318"/>
    <property type="project" value="GO_Central"/>
</dbReference>
<name>A7SUW4_NEMVE</name>
<dbReference type="Proteomes" id="UP000001593">
    <property type="component" value="Unassembled WGS sequence"/>
</dbReference>
<evidence type="ECO:0000313" key="11">
    <source>
        <dbReference type="EMBL" id="EDO32514.1"/>
    </source>
</evidence>
<dbReference type="OMA" id="TIDSXAS"/>
<dbReference type="InterPro" id="IPR000276">
    <property type="entry name" value="GPCR_Rhodpsn"/>
</dbReference>
<dbReference type="STRING" id="45351.A7SUW4"/>
<evidence type="ECO:0000259" key="10">
    <source>
        <dbReference type="PROSITE" id="PS50262"/>
    </source>
</evidence>
<dbReference type="FunCoup" id="A7SUW4">
    <property type="interactions" value="174"/>
</dbReference>
<comment type="subcellular location">
    <subcellularLocation>
        <location evidence="1">Cell membrane</location>
        <topology evidence="1">Multi-pass membrane protein</topology>
    </subcellularLocation>
</comment>
<evidence type="ECO:0000256" key="4">
    <source>
        <dbReference type="ARBA" id="ARBA00022989"/>
    </source>
</evidence>
<evidence type="ECO:0000256" key="9">
    <source>
        <dbReference type="SAM" id="Phobius"/>
    </source>
</evidence>
<dbReference type="eggNOG" id="KOG3656">
    <property type="taxonomic scope" value="Eukaryota"/>
</dbReference>
<feature type="transmembrane region" description="Helical" evidence="9">
    <location>
        <begin position="62"/>
        <end position="88"/>
    </location>
</feature>
<dbReference type="PhylomeDB" id="A7SUW4"/>
<dbReference type="PRINTS" id="PR00237">
    <property type="entry name" value="GPCRRHODOPSN"/>
</dbReference>
<dbReference type="KEGG" id="nve:5503616"/>
<evidence type="ECO:0000256" key="2">
    <source>
        <dbReference type="ARBA" id="ARBA00022475"/>
    </source>
</evidence>